<dbReference type="GeneID" id="25986432"/>
<evidence type="ECO:0000313" key="4">
    <source>
        <dbReference type="Proteomes" id="UP000002748"/>
    </source>
</evidence>
<dbReference type="RefSeq" id="XP_014179623.1">
    <property type="nucleotide sequence ID" value="XM_014324148.1"/>
</dbReference>
<accession>J6EU66</accession>
<dbReference type="KEGG" id="tasa:A1Q1_02919"/>
<sequence>MMQPAGPGLPPLFVWLPKLHSRKAFYILWWILAGIVAALTLLRVVRFLRARSIRRNVAALRLGAPSASTPDPKAITADRATATRRMIGLMKGMYAGYRNWAHVRVPLVLFPNHTATEYFWTAAYLGLVLGLTMWGSVYKGKMNYTRVFGLAVSLASGASAVSAASREPRAASPIPNSQQQPQSQPQRAMLY</sequence>
<comment type="caution">
    <text evidence="3">The sequence shown here is derived from an EMBL/GenBank/DDBJ whole genome shotgun (WGS) entry which is preliminary data.</text>
</comment>
<evidence type="ECO:0000313" key="3">
    <source>
        <dbReference type="EMBL" id="EJT48109.1"/>
    </source>
</evidence>
<dbReference type="Proteomes" id="UP000002748">
    <property type="component" value="Unassembled WGS sequence"/>
</dbReference>
<feature type="transmembrane region" description="Helical" evidence="2">
    <location>
        <begin position="24"/>
        <end position="45"/>
    </location>
</feature>
<keyword evidence="2" id="KW-0472">Membrane</keyword>
<organism evidence="3 4">
    <name type="scientific">Trichosporon asahii var. asahii (strain ATCC 90039 / CBS 2479 / JCM 2466 / KCTC 7840 / NBRC 103889/ NCYC 2677 / UAMH 7654)</name>
    <name type="common">Yeast</name>
    <dbReference type="NCBI Taxonomy" id="1186058"/>
    <lineage>
        <taxon>Eukaryota</taxon>
        <taxon>Fungi</taxon>
        <taxon>Dikarya</taxon>
        <taxon>Basidiomycota</taxon>
        <taxon>Agaricomycotina</taxon>
        <taxon>Tremellomycetes</taxon>
        <taxon>Trichosporonales</taxon>
        <taxon>Trichosporonaceae</taxon>
        <taxon>Trichosporon</taxon>
    </lineage>
</organism>
<keyword evidence="2" id="KW-1133">Transmembrane helix</keyword>
<feature type="transmembrane region" description="Helical" evidence="2">
    <location>
        <begin position="118"/>
        <end position="138"/>
    </location>
</feature>
<dbReference type="HOGENOM" id="CLU_1422362_0_0_1"/>
<dbReference type="EMBL" id="ALBS01000212">
    <property type="protein sequence ID" value="EJT48109.1"/>
    <property type="molecule type" value="Genomic_DNA"/>
</dbReference>
<keyword evidence="2" id="KW-0812">Transmembrane</keyword>
<evidence type="ECO:0000256" key="1">
    <source>
        <dbReference type="SAM" id="MobiDB-lite"/>
    </source>
</evidence>
<dbReference type="VEuPathDB" id="FungiDB:A1Q1_02919"/>
<evidence type="ECO:0000256" key="2">
    <source>
        <dbReference type="SAM" id="Phobius"/>
    </source>
</evidence>
<name>J6EU66_TRIAS</name>
<gene>
    <name evidence="3" type="ORF">A1Q1_02919</name>
</gene>
<dbReference type="AlphaFoldDB" id="J6EU66"/>
<protein>
    <submittedName>
        <fullName evidence="3">Uncharacterized protein</fullName>
    </submittedName>
</protein>
<reference evidence="3 4" key="1">
    <citation type="journal article" date="2012" name="Eukaryot. Cell">
        <title>Draft genome sequence of CBS 2479, the standard type strain of Trichosporon asahii.</title>
        <authorList>
            <person name="Yang R.Y."/>
            <person name="Li H.T."/>
            <person name="Zhu H."/>
            <person name="Zhou G.P."/>
            <person name="Wang M."/>
            <person name="Wang L."/>
        </authorList>
    </citation>
    <scope>NUCLEOTIDE SEQUENCE [LARGE SCALE GENOMIC DNA]</scope>
    <source>
        <strain evidence="4">ATCC 90039 / CBS 2479 / JCM 2466 / KCTC 7840 / NCYC 2677 / UAMH 7654</strain>
    </source>
</reference>
<feature type="region of interest" description="Disordered" evidence="1">
    <location>
        <begin position="165"/>
        <end position="191"/>
    </location>
</feature>
<proteinExistence type="predicted"/>